<protein>
    <recommendedName>
        <fullName evidence="2">Ribosomal protein eL8/eL30/eS12/Gadd45 domain-containing protein</fullName>
    </recommendedName>
</protein>
<evidence type="ECO:0000256" key="1">
    <source>
        <dbReference type="SAM" id="MobiDB-lite"/>
    </source>
</evidence>
<reference evidence="3 4" key="1">
    <citation type="journal article" date="2023" name="Hortic Res">
        <title>Pangenome of water caltrop reveals structural variations and asymmetric subgenome divergence after allopolyploidization.</title>
        <authorList>
            <person name="Zhang X."/>
            <person name="Chen Y."/>
            <person name="Wang L."/>
            <person name="Yuan Y."/>
            <person name="Fang M."/>
            <person name="Shi L."/>
            <person name="Lu R."/>
            <person name="Comes H.P."/>
            <person name="Ma Y."/>
            <person name="Chen Y."/>
            <person name="Huang G."/>
            <person name="Zhou Y."/>
            <person name="Zheng Z."/>
            <person name="Qiu Y."/>
        </authorList>
    </citation>
    <scope>NUCLEOTIDE SEQUENCE [LARGE SCALE GENOMIC DNA]</scope>
    <source>
        <strain evidence="3">F231</strain>
    </source>
</reference>
<dbReference type="PANTHER" id="PTHR47903:SF2">
    <property type="entry name" value="OS07G0636400 PROTEIN"/>
    <property type="match status" value="1"/>
</dbReference>
<feature type="domain" description="Ribosomal protein eL8/eL30/eS12/Gadd45" evidence="2">
    <location>
        <begin position="104"/>
        <end position="165"/>
    </location>
</feature>
<comment type="caution">
    <text evidence="3">The sequence shown here is derived from an EMBL/GenBank/DDBJ whole genome shotgun (WGS) entry which is preliminary data.</text>
</comment>
<dbReference type="InterPro" id="IPR004038">
    <property type="entry name" value="Ribosomal_eL8/eL30/eS12/Gad45"/>
</dbReference>
<evidence type="ECO:0000313" key="3">
    <source>
        <dbReference type="EMBL" id="KAK4797406.1"/>
    </source>
</evidence>
<proteinExistence type="predicted"/>
<dbReference type="AlphaFoldDB" id="A0AAN7MLU5"/>
<sequence>MRSRNGRPTKRALGPSDPIVGPQEQDCYEGERLGRLLESIQGKIEAERNLDGSVLPEKIWLKQQFAIGVNEVTRLLERMPPYTEECSYNGKADAMSSNKKTTLLQVILVASDCNPRWLIKHLPTLASSRKVPLIFVKDKNRGSLRLGEIVKLKTAMAIGIKAKGNAINDILNKILFSHDLDQEKRFGVN</sequence>
<dbReference type="PANTHER" id="PTHR47903">
    <property type="entry name" value="OS07G0636400 PROTEIN"/>
    <property type="match status" value="1"/>
</dbReference>
<dbReference type="EMBL" id="JAXQNO010000006">
    <property type="protein sequence ID" value="KAK4797406.1"/>
    <property type="molecule type" value="Genomic_DNA"/>
</dbReference>
<dbReference type="Pfam" id="PF01248">
    <property type="entry name" value="Ribosomal_L7Ae"/>
    <property type="match status" value="1"/>
</dbReference>
<dbReference type="SUPFAM" id="SSF55315">
    <property type="entry name" value="L30e-like"/>
    <property type="match status" value="1"/>
</dbReference>
<feature type="compositionally biased region" description="Basic residues" evidence="1">
    <location>
        <begin position="1"/>
        <end position="10"/>
    </location>
</feature>
<gene>
    <name evidence="3" type="ORF">SAY86_029732</name>
</gene>
<dbReference type="InterPro" id="IPR029064">
    <property type="entry name" value="Ribosomal_eL30-like_sf"/>
</dbReference>
<dbReference type="Gene3D" id="3.30.1330.30">
    <property type="match status" value="1"/>
</dbReference>
<evidence type="ECO:0000313" key="4">
    <source>
        <dbReference type="Proteomes" id="UP001346149"/>
    </source>
</evidence>
<organism evidence="3 4">
    <name type="scientific">Trapa natans</name>
    <name type="common">Water chestnut</name>
    <dbReference type="NCBI Taxonomy" id="22666"/>
    <lineage>
        <taxon>Eukaryota</taxon>
        <taxon>Viridiplantae</taxon>
        <taxon>Streptophyta</taxon>
        <taxon>Embryophyta</taxon>
        <taxon>Tracheophyta</taxon>
        <taxon>Spermatophyta</taxon>
        <taxon>Magnoliopsida</taxon>
        <taxon>eudicotyledons</taxon>
        <taxon>Gunneridae</taxon>
        <taxon>Pentapetalae</taxon>
        <taxon>rosids</taxon>
        <taxon>malvids</taxon>
        <taxon>Myrtales</taxon>
        <taxon>Lythraceae</taxon>
        <taxon>Trapa</taxon>
    </lineage>
</organism>
<feature type="region of interest" description="Disordered" evidence="1">
    <location>
        <begin position="1"/>
        <end position="24"/>
    </location>
</feature>
<name>A0AAN7MLU5_TRANT</name>
<evidence type="ECO:0000259" key="2">
    <source>
        <dbReference type="Pfam" id="PF01248"/>
    </source>
</evidence>
<accession>A0AAN7MLU5</accession>
<dbReference type="Proteomes" id="UP001346149">
    <property type="component" value="Unassembled WGS sequence"/>
</dbReference>
<keyword evidence="4" id="KW-1185">Reference proteome</keyword>